<organism evidence="2 3">
    <name type="scientific">Streptomyces badius</name>
    <dbReference type="NCBI Taxonomy" id="1941"/>
    <lineage>
        <taxon>Bacteria</taxon>
        <taxon>Bacillati</taxon>
        <taxon>Actinomycetota</taxon>
        <taxon>Actinomycetes</taxon>
        <taxon>Kitasatosporales</taxon>
        <taxon>Streptomycetaceae</taxon>
        <taxon>Streptomyces</taxon>
    </lineage>
</organism>
<dbReference type="EMBL" id="BMSZ01000015">
    <property type="protein sequence ID" value="GGS68719.1"/>
    <property type="molecule type" value="Genomic_DNA"/>
</dbReference>
<accession>A0ABQ2TIA4</accession>
<keyword evidence="3" id="KW-1185">Reference proteome</keyword>
<evidence type="ECO:0000256" key="1">
    <source>
        <dbReference type="SAM" id="MobiDB-lite"/>
    </source>
</evidence>
<feature type="compositionally biased region" description="Basic residues" evidence="1">
    <location>
        <begin position="1"/>
        <end position="17"/>
    </location>
</feature>
<reference evidence="3" key="1">
    <citation type="journal article" date="2019" name="Int. J. Syst. Evol. Microbiol.">
        <title>The Global Catalogue of Microorganisms (GCM) 10K type strain sequencing project: providing services to taxonomists for standard genome sequencing and annotation.</title>
        <authorList>
            <consortium name="The Broad Institute Genomics Platform"/>
            <consortium name="The Broad Institute Genome Sequencing Center for Infectious Disease"/>
            <person name="Wu L."/>
            <person name="Ma J."/>
        </authorList>
    </citation>
    <scope>NUCLEOTIDE SEQUENCE [LARGE SCALE GENOMIC DNA]</scope>
    <source>
        <strain evidence="3">JCM 4350</strain>
    </source>
</reference>
<evidence type="ECO:0000313" key="3">
    <source>
        <dbReference type="Proteomes" id="UP000659767"/>
    </source>
</evidence>
<dbReference type="Proteomes" id="UP000659767">
    <property type="component" value="Unassembled WGS sequence"/>
</dbReference>
<evidence type="ECO:0000313" key="2">
    <source>
        <dbReference type="EMBL" id="GGS68719.1"/>
    </source>
</evidence>
<name>A0ABQ2TIA4_STRBA</name>
<protein>
    <submittedName>
        <fullName evidence="2">Uncharacterized protein</fullName>
    </submittedName>
</protein>
<comment type="caution">
    <text evidence="2">The sequence shown here is derived from an EMBL/GenBank/DDBJ whole genome shotgun (WGS) entry which is preliminary data.</text>
</comment>
<feature type="region of interest" description="Disordered" evidence="1">
    <location>
        <begin position="1"/>
        <end position="31"/>
    </location>
</feature>
<sequence length="62" mass="6792">MTGRRRFTALVGPRKRTGTFGPAGKRMGSLRNPQVNVCPAAEDGIPCAISRMLRDFPAYFGH</sequence>
<proteinExistence type="predicted"/>
<gene>
    <name evidence="2" type="ORF">GCM10010253_49470</name>
</gene>